<name>A0A1X7AAU2_9RHOB</name>
<reference evidence="3" key="1">
    <citation type="submission" date="2017-03" db="EMBL/GenBank/DDBJ databases">
        <authorList>
            <person name="Rodrigo-Torres L."/>
            <person name="Arahal R.D."/>
            <person name="Lucena T."/>
        </authorList>
    </citation>
    <scope>NUCLEOTIDE SEQUENCE [LARGE SCALE GENOMIC DNA]</scope>
    <source>
        <strain evidence="3">CECT 8411</strain>
    </source>
</reference>
<dbReference type="Proteomes" id="UP000193778">
    <property type="component" value="Unassembled WGS sequence"/>
</dbReference>
<feature type="domain" description="DUF6473" evidence="1">
    <location>
        <begin position="11"/>
        <end position="281"/>
    </location>
</feature>
<evidence type="ECO:0000259" key="1">
    <source>
        <dbReference type="Pfam" id="PF20078"/>
    </source>
</evidence>
<evidence type="ECO:0000313" key="3">
    <source>
        <dbReference type="Proteomes" id="UP000193778"/>
    </source>
</evidence>
<dbReference type="EMBL" id="FWFP01000014">
    <property type="protein sequence ID" value="SLN74564.1"/>
    <property type="molecule type" value="Genomic_DNA"/>
</dbReference>
<gene>
    <name evidence="2" type="ORF">RUM8411_04045</name>
</gene>
<sequence>MAPGEKWVSVMSYHQTGSGGPEDAVCQYAGSRLWFRGPERSLDTPYMACVGADETFGRFVDRPFAAILEEKLDRRCLNLGSLFCGLDTLCGDTGLFKLITEAELCILQAPSVLGQTNHFYRVHSRRNDRVLAPTQDLIALYPEVDFADVHYVCHLMSLLQDQHDARFEIVAEELRRNWVLKIRDLLGKLKTPVLLLNLQVLRHQDSALQGGKMVVSITDQMLEQVRSVSAGYAQVSAFVSGHSDELEDMLFGTLQQPMAEHMIGPAAHKSVAEALIAPVRNLN</sequence>
<keyword evidence="3" id="KW-1185">Reference proteome</keyword>
<protein>
    <recommendedName>
        <fullName evidence="1">DUF6473 domain-containing protein</fullName>
    </recommendedName>
</protein>
<proteinExistence type="predicted"/>
<organism evidence="2 3">
    <name type="scientific">Ruegeria meonggei</name>
    <dbReference type="NCBI Taxonomy" id="1446476"/>
    <lineage>
        <taxon>Bacteria</taxon>
        <taxon>Pseudomonadati</taxon>
        <taxon>Pseudomonadota</taxon>
        <taxon>Alphaproteobacteria</taxon>
        <taxon>Rhodobacterales</taxon>
        <taxon>Roseobacteraceae</taxon>
        <taxon>Ruegeria</taxon>
    </lineage>
</organism>
<accession>A0A1X7AAU2</accession>
<dbReference type="Pfam" id="PF20078">
    <property type="entry name" value="DUF6473"/>
    <property type="match status" value="1"/>
</dbReference>
<evidence type="ECO:0000313" key="2">
    <source>
        <dbReference type="EMBL" id="SLN74564.1"/>
    </source>
</evidence>
<dbReference type="AlphaFoldDB" id="A0A1X7AAU2"/>
<dbReference type="InterPro" id="IPR045524">
    <property type="entry name" value="DUF6473"/>
</dbReference>